<sequence>MNRKTTPTQPHLRDTKKQFQGEKYTVTRHFIGNKDVASLIDALARERADRDFRLS</sequence>
<organism evidence="1 2">
    <name type="scientific">Candidatus Borkfalkia faecipullorum</name>
    <dbReference type="NCBI Taxonomy" id="2838510"/>
    <lineage>
        <taxon>Bacteria</taxon>
        <taxon>Bacillati</taxon>
        <taxon>Bacillota</taxon>
        <taxon>Clostridia</taxon>
        <taxon>Christensenellales</taxon>
        <taxon>Christensenellaceae</taxon>
        <taxon>Candidatus Borkfalkia</taxon>
    </lineage>
</organism>
<dbReference type="Proteomes" id="UP000824204">
    <property type="component" value="Unassembled WGS sequence"/>
</dbReference>
<dbReference type="EMBL" id="DXFX01000111">
    <property type="protein sequence ID" value="HIX08518.1"/>
    <property type="molecule type" value="Genomic_DNA"/>
</dbReference>
<name>A0A9D1V9L0_9FIRM</name>
<evidence type="ECO:0000313" key="2">
    <source>
        <dbReference type="Proteomes" id="UP000824204"/>
    </source>
</evidence>
<accession>A0A9D1V9L0</accession>
<reference evidence="1" key="1">
    <citation type="journal article" date="2021" name="PeerJ">
        <title>Extensive microbial diversity within the chicken gut microbiome revealed by metagenomics and culture.</title>
        <authorList>
            <person name="Gilroy R."/>
            <person name="Ravi A."/>
            <person name="Getino M."/>
            <person name="Pursley I."/>
            <person name="Horton D.L."/>
            <person name="Alikhan N.F."/>
            <person name="Baker D."/>
            <person name="Gharbi K."/>
            <person name="Hall N."/>
            <person name="Watson M."/>
            <person name="Adriaenssens E.M."/>
            <person name="Foster-Nyarko E."/>
            <person name="Jarju S."/>
            <person name="Secka A."/>
            <person name="Antonio M."/>
            <person name="Oren A."/>
            <person name="Chaudhuri R.R."/>
            <person name="La Ragione R."/>
            <person name="Hildebrand F."/>
            <person name="Pallen M.J."/>
        </authorList>
    </citation>
    <scope>NUCLEOTIDE SEQUENCE</scope>
    <source>
        <strain evidence="1">811</strain>
    </source>
</reference>
<evidence type="ECO:0000313" key="1">
    <source>
        <dbReference type="EMBL" id="HIX08518.1"/>
    </source>
</evidence>
<gene>
    <name evidence="1" type="ORF">H9741_08615</name>
</gene>
<dbReference type="AlphaFoldDB" id="A0A9D1V9L0"/>
<proteinExistence type="predicted"/>
<comment type="caution">
    <text evidence="1">The sequence shown here is derived from an EMBL/GenBank/DDBJ whole genome shotgun (WGS) entry which is preliminary data.</text>
</comment>
<reference evidence="1" key="2">
    <citation type="submission" date="2021-04" db="EMBL/GenBank/DDBJ databases">
        <authorList>
            <person name="Gilroy R."/>
        </authorList>
    </citation>
    <scope>NUCLEOTIDE SEQUENCE</scope>
    <source>
        <strain evidence="1">811</strain>
    </source>
</reference>
<protein>
    <submittedName>
        <fullName evidence="1">Uncharacterized protein</fullName>
    </submittedName>
</protein>